<protein>
    <submittedName>
        <fullName evidence="4">ADP-ribose pyrophosphatase</fullName>
        <ecNumber evidence="4">3.6.1.13</ecNumber>
    </submittedName>
</protein>
<dbReference type="Pfam" id="PF00293">
    <property type="entry name" value="NUDIX"/>
    <property type="match status" value="1"/>
</dbReference>
<reference evidence="4" key="1">
    <citation type="submission" date="2019-08" db="EMBL/GenBank/DDBJ databases">
        <authorList>
            <person name="Kucharzyk K."/>
            <person name="Murdoch R.W."/>
            <person name="Higgins S."/>
            <person name="Loffler F."/>
        </authorList>
    </citation>
    <scope>NUCLEOTIDE SEQUENCE</scope>
</reference>
<dbReference type="AlphaFoldDB" id="A0A644Z902"/>
<sequence>MEHNDLDLIEEPVSSEEIFQGKIVHLFRDTVRLPNGKHATREVMRHPGAVAVVPITEEGTVILVRQYRYPFAETMLEIPAGKLDAGEEIEACARRELSEETGMEAAELIPLGVFYPSVAVMDERIYLFLARGLTQSAAHPDEDEFLHVETRPFGKVVEDILRGSIPDGKTQTAILKAWCLKQEEER</sequence>
<dbReference type="PANTHER" id="PTHR11839">
    <property type="entry name" value="UDP/ADP-SUGAR PYROPHOSPHATASE"/>
    <property type="match status" value="1"/>
</dbReference>
<evidence type="ECO:0000259" key="3">
    <source>
        <dbReference type="PROSITE" id="PS51462"/>
    </source>
</evidence>
<evidence type="ECO:0000256" key="1">
    <source>
        <dbReference type="ARBA" id="ARBA00001946"/>
    </source>
</evidence>
<keyword evidence="2 4" id="KW-0378">Hydrolase</keyword>
<dbReference type="PROSITE" id="PS00893">
    <property type="entry name" value="NUDIX_BOX"/>
    <property type="match status" value="1"/>
</dbReference>
<feature type="domain" description="Nudix hydrolase" evidence="3">
    <location>
        <begin position="44"/>
        <end position="173"/>
    </location>
</feature>
<accession>A0A644Z902</accession>
<name>A0A644Z902_9ZZZZ</name>
<dbReference type="GO" id="GO:0019693">
    <property type="term" value="P:ribose phosphate metabolic process"/>
    <property type="evidence" value="ECO:0007669"/>
    <property type="project" value="TreeGrafter"/>
</dbReference>
<dbReference type="Gene3D" id="3.90.79.10">
    <property type="entry name" value="Nucleoside Triphosphate Pyrophosphohydrolase"/>
    <property type="match status" value="1"/>
</dbReference>
<dbReference type="InterPro" id="IPR020476">
    <property type="entry name" value="Nudix_hydrolase"/>
</dbReference>
<proteinExistence type="predicted"/>
<evidence type="ECO:0000256" key="2">
    <source>
        <dbReference type="ARBA" id="ARBA00022801"/>
    </source>
</evidence>
<dbReference type="GO" id="GO:0005829">
    <property type="term" value="C:cytosol"/>
    <property type="evidence" value="ECO:0007669"/>
    <property type="project" value="TreeGrafter"/>
</dbReference>
<dbReference type="InterPro" id="IPR020084">
    <property type="entry name" value="NUDIX_hydrolase_CS"/>
</dbReference>
<dbReference type="PRINTS" id="PR00502">
    <property type="entry name" value="NUDIXFAMILY"/>
</dbReference>
<dbReference type="SUPFAM" id="SSF55811">
    <property type="entry name" value="Nudix"/>
    <property type="match status" value="1"/>
</dbReference>
<dbReference type="PROSITE" id="PS51462">
    <property type="entry name" value="NUDIX"/>
    <property type="match status" value="1"/>
</dbReference>
<dbReference type="GO" id="GO:0006753">
    <property type="term" value="P:nucleoside phosphate metabolic process"/>
    <property type="evidence" value="ECO:0007669"/>
    <property type="project" value="TreeGrafter"/>
</dbReference>
<evidence type="ECO:0000313" key="4">
    <source>
        <dbReference type="EMBL" id="MPM37137.1"/>
    </source>
</evidence>
<organism evidence="4">
    <name type="scientific">bioreactor metagenome</name>
    <dbReference type="NCBI Taxonomy" id="1076179"/>
    <lineage>
        <taxon>unclassified sequences</taxon>
        <taxon>metagenomes</taxon>
        <taxon>ecological metagenomes</taxon>
    </lineage>
</organism>
<dbReference type="InterPro" id="IPR000086">
    <property type="entry name" value="NUDIX_hydrolase_dom"/>
</dbReference>
<dbReference type="EMBL" id="VSSQ01007840">
    <property type="protein sequence ID" value="MPM37137.1"/>
    <property type="molecule type" value="Genomic_DNA"/>
</dbReference>
<dbReference type="InterPro" id="IPR015797">
    <property type="entry name" value="NUDIX_hydrolase-like_dom_sf"/>
</dbReference>
<dbReference type="FunFam" id="3.90.79.10:FF:000024">
    <property type="entry name" value="ADP-ribose pyrophosphatase"/>
    <property type="match status" value="1"/>
</dbReference>
<comment type="caution">
    <text evidence="4">The sequence shown here is derived from an EMBL/GenBank/DDBJ whole genome shotgun (WGS) entry which is preliminary data.</text>
</comment>
<dbReference type="PANTHER" id="PTHR11839:SF18">
    <property type="entry name" value="NUDIX HYDROLASE DOMAIN-CONTAINING PROTEIN"/>
    <property type="match status" value="1"/>
</dbReference>
<gene>
    <name evidence="4" type="primary">nudF_8</name>
    <name evidence="4" type="ORF">SDC9_83743</name>
</gene>
<dbReference type="GO" id="GO:0047631">
    <property type="term" value="F:ADP-ribose diphosphatase activity"/>
    <property type="evidence" value="ECO:0007669"/>
    <property type="project" value="UniProtKB-EC"/>
</dbReference>
<dbReference type="EC" id="3.6.1.13" evidence="4"/>
<comment type="cofactor">
    <cofactor evidence="1">
        <name>Mg(2+)</name>
        <dbReference type="ChEBI" id="CHEBI:18420"/>
    </cofactor>
</comment>